<feature type="transmembrane region" description="Helical" evidence="5">
    <location>
        <begin position="46"/>
        <end position="63"/>
    </location>
</feature>
<dbReference type="CDD" id="cd01467">
    <property type="entry name" value="vWA_BatA_type"/>
    <property type="match status" value="1"/>
</dbReference>
<accession>A0ABQ1UQQ3</accession>
<dbReference type="PANTHER" id="PTHR22550:SF5">
    <property type="entry name" value="LEUCINE ZIPPER PROTEIN 4"/>
    <property type="match status" value="1"/>
</dbReference>
<dbReference type="SMART" id="SM00327">
    <property type="entry name" value="VWA"/>
    <property type="match status" value="1"/>
</dbReference>
<dbReference type="PANTHER" id="PTHR22550">
    <property type="entry name" value="SPORE GERMINATION PROTEIN"/>
    <property type="match status" value="1"/>
</dbReference>
<dbReference type="SUPFAM" id="SSF53300">
    <property type="entry name" value="vWA-like"/>
    <property type="match status" value="1"/>
</dbReference>
<proteinExistence type="predicted"/>
<evidence type="ECO:0000256" key="5">
    <source>
        <dbReference type="SAM" id="Phobius"/>
    </source>
</evidence>
<dbReference type="PROSITE" id="PS50234">
    <property type="entry name" value="VWFA"/>
    <property type="match status" value="1"/>
</dbReference>
<dbReference type="EMBL" id="BMHT01000008">
    <property type="protein sequence ID" value="GGF23801.1"/>
    <property type="molecule type" value="Genomic_DNA"/>
</dbReference>
<evidence type="ECO:0000256" key="1">
    <source>
        <dbReference type="ARBA" id="ARBA00022475"/>
    </source>
</evidence>
<comment type="caution">
    <text evidence="7">The sequence shown here is derived from an EMBL/GenBank/DDBJ whole genome shotgun (WGS) entry which is preliminary data.</text>
</comment>
<evidence type="ECO:0000259" key="6">
    <source>
        <dbReference type="PROSITE" id="PS50234"/>
    </source>
</evidence>
<dbReference type="Pfam" id="PF00092">
    <property type="entry name" value="VWA"/>
    <property type="match status" value="1"/>
</dbReference>
<evidence type="ECO:0000256" key="4">
    <source>
        <dbReference type="ARBA" id="ARBA00023136"/>
    </source>
</evidence>
<evidence type="ECO:0000256" key="3">
    <source>
        <dbReference type="ARBA" id="ARBA00022989"/>
    </source>
</evidence>
<feature type="transmembrane region" description="Helical" evidence="5">
    <location>
        <begin position="335"/>
        <end position="353"/>
    </location>
</feature>
<evidence type="ECO:0000313" key="7">
    <source>
        <dbReference type="EMBL" id="GGF23801.1"/>
    </source>
</evidence>
<dbReference type="InterPro" id="IPR036465">
    <property type="entry name" value="vWFA_dom_sf"/>
</dbReference>
<feature type="transmembrane region" description="Helical" evidence="5">
    <location>
        <begin position="90"/>
        <end position="108"/>
    </location>
</feature>
<organism evidence="7 8">
    <name type="scientific">Hymenobacter cavernae</name>
    <dbReference type="NCBI Taxonomy" id="2044852"/>
    <lineage>
        <taxon>Bacteria</taxon>
        <taxon>Pseudomonadati</taxon>
        <taxon>Bacteroidota</taxon>
        <taxon>Cytophagia</taxon>
        <taxon>Cytophagales</taxon>
        <taxon>Hymenobacteraceae</taxon>
        <taxon>Hymenobacter</taxon>
    </lineage>
</organism>
<dbReference type="Proteomes" id="UP000632273">
    <property type="component" value="Unassembled WGS sequence"/>
</dbReference>
<sequence length="364" mass="41185">MLHNYSVNQLLSYAMLEQIWQHFLGPLVDSLRYATLTSYSWEAPRLLLLIPLLPLLFFGRWALSYRRRPRLAVAFVAGQVRRDWSALLRFVPNVVLFLSLMFGIVALARPQRTDERVVQTGEGVDILLVLDVSGSMELQDLRPNRLEAAKRVAREFTDGRVGDRLGLVVFAGDAYSVVPLTTDYDLLRESIGGLKLGMIPNDGTAIGSALGVATNRLRDSRSRSKICILISDGENTAGNLDPLTAAQLAHAYGLKLYTIGLGKDGIVPYGTEENGRPRFVETRLDETTMRQLAQAGEGQFFRATDNDALRQVFRQIDKYEKSEIKQTRFRNTKDYYRLYLFWCVGLWLVWLALKNTFLTNALED</sequence>
<evidence type="ECO:0000313" key="8">
    <source>
        <dbReference type="Proteomes" id="UP000632273"/>
    </source>
</evidence>
<name>A0ABQ1UQQ3_9BACT</name>
<keyword evidence="8" id="KW-1185">Reference proteome</keyword>
<reference evidence="8" key="1">
    <citation type="journal article" date="2019" name="Int. J. Syst. Evol. Microbiol.">
        <title>The Global Catalogue of Microorganisms (GCM) 10K type strain sequencing project: providing services to taxonomists for standard genome sequencing and annotation.</title>
        <authorList>
            <consortium name="The Broad Institute Genomics Platform"/>
            <consortium name="The Broad Institute Genome Sequencing Center for Infectious Disease"/>
            <person name="Wu L."/>
            <person name="Ma J."/>
        </authorList>
    </citation>
    <scope>NUCLEOTIDE SEQUENCE [LARGE SCALE GENOMIC DNA]</scope>
    <source>
        <strain evidence="8">CGMCC 1.15197</strain>
    </source>
</reference>
<protein>
    <recommendedName>
        <fullName evidence="6">VWFA domain-containing protein</fullName>
    </recommendedName>
</protein>
<dbReference type="Gene3D" id="3.40.50.410">
    <property type="entry name" value="von Willebrand factor, type A domain"/>
    <property type="match status" value="1"/>
</dbReference>
<keyword evidence="3 5" id="KW-1133">Transmembrane helix</keyword>
<dbReference type="InterPro" id="IPR002035">
    <property type="entry name" value="VWF_A"/>
</dbReference>
<keyword evidence="1" id="KW-1003">Cell membrane</keyword>
<feature type="domain" description="VWFA" evidence="6">
    <location>
        <begin position="125"/>
        <end position="316"/>
    </location>
</feature>
<keyword evidence="4 5" id="KW-0472">Membrane</keyword>
<gene>
    <name evidence="7" type="ORF">GCM10011383_39320</name>
</gene>
<keyword evidence="2 5" id="KW-0812">Transmembrane</keyword>
<dbReference type="InterPro" id="IPR033881">
    <property type="entry name" value="vWA_BatA_type"/>
</dbReference>
<dbReference type="InterPro" id="IPR050768">
    <property type="entry name" value="UPF0353/GerABKA_families"/>
</dbReference>
<evidence type="ECO:0000256" key="2">
    <source>
        <dbReference type="ARBA" id="ARBA00022692"/>
    </source>
</evidence>